<dbReference type="Gene3D" id="3.40.640.10">
    <property type="entry name" value="Type I PLP-dependent aspartate aminotransferase-like (Major domain)"/>
    <property type="match status" value="1"/>
</dbReference>
<dbReference type="PANTHER" id="PTHR42684:SF3">
    <property type="entry name" value="ADENOSYLMETHIONINE-8-AMINO-7-OXONONANOATE AMINOTRANSFERASE"/>
    <property type="match status" value="1"/>
</dbReference>
<organism evidence="10 11">
    <name type="scientific">Paraflavitalea soli</name>
    <dbReference type="NCBI Taxonomy" id="2315862"/>
    <lineage>
        <taxon>Bacteria</taxon>
        <taxon>Pseudomonadati</taxon>
        <taxon>Bacteroidota</taxon>
        <taxon>Chitinophagia</taxon>
        <taxon>Chitinophagales</taxon>
        <taxon>Chitinophagaceae</taxon>
        <taxon>Paraflavitalea</taxon>
    </lineage>
</organism>
<name>A0A3B7MNF0_9BACT</name>
<comment type="cofactor">
    <cofactor evidence="1 9">
        <name>pyridoxal 5'-phosphate</name>
        <dbReference type="ChEBI" id="CHEBI:597326"/>
    </cofactor>
</comment>
<feature type="binding site" evidence="9">
    <location>
        <position position="258"/>
    </location>
    <ligand>
        <name>pyridoxal 5'-phosphate</name>
        <dbReference type="ChEBI" id="CHEBI:597326"/>
    </ligand>
</feature>
<dbReference type="InterPro" id="IPR015422">
    <property type="entry name" value="PyrdxlP-dep_Trfase_small"/>
</dbReference>
<dbReference type="NCBIfam" id="NF004624">
    <property type="entry name" value="PRK05964.1"/>
    <property type="match status" value="1"/>
</dbReference>
<dbReference type="InterPro" id="IPR049704">
    <property type="entry name" value="Aminotrans_3_PPA_site"/>
</dbReference>
<keyword evidence="6 9" id="KW-0093">Biotin biosynthesis</keyword>
<dbReference type="InterPro" id="IPR005814">
    <property type="entry name" value="Aminotrans_3"/>
</dbReference>
<feature type="binding site" evidence="9">
    <location>
        <position position="413"/>
    </location>
    <ligand>
        <name>substrate</name>
    </ligand>
</feature>
<dbReference type="SUPFAM" id="SSF53383">
    <property type="entry name" value="PLP-dependent transferases"/>
    <property type="match status" value="1"/>
</dbReference>
<evidence type="ECO:0000256" key="1">
    <source>
        <dbReference type="ARBA" id="ARBA00001933"/>
    </source>
</evidence>
<keyword evidence="9" id="KW-0963">Cytoplasm</keyword>
<keyword evidence="5 9" id="KW-0949">S-adenosyl-L-methionine</keyword>
<comment type="similarity">
    <text evidence="9">Belongs to the class-III pyridoxal-phosphate-dependent aminotransferase family. BioA subfamily.</text>
</comment>
<feature type="binding site" evidence="9">
    <location>
        <position position="321"/>
    </location>
    <ligand>
        <name>substrate</name>
    </ligand>
</feature>
<dbReference type="GO" id="GO:0004141">
    <property type="term" value="F:dethiobiotin synthase activity"/>
    <property type="evidence" value="ECO:0007669"/>
    <property type="project" value="TreeGrafter"/>
</dbReference>
<comment type="subunit">
    <text evidence="9">Homodimer.</text>
</comment>
<evidence type="ECO:0000256" key="6">
    <source>
        <dbReference type="ARBA" id="ARBA00022756"/>
    </source>
</evidence>
<dbReference type="HAMAP" id="MF_00834">
    <property type="entry name" value="BioA"/>
    <property type="match status" value="1"/>
</dbReference>
<feature type="binding site" evidence="9">
    <location>
        <begin position="112"/>
        <end position="113"/>
    </location>
    <ligand>
        <name>pyridoxal 5'-phosphate</name>
        <dbReference type="ChEBI" id="CHEBI:597326"/>
    </ligand>
</feature>
<evidence type="ECO:0000256" key="4">
    <source>
        <dbReference type="ARBA" id="ARBA00022679"/>
    </source>
</evidence>
<dbReference type="RefSeq" id="WP_119051138.1">
    <property type="nucleotide sequence ID" value="NZ_CP032157.1"/>
</dbReference>
<keyword evidence="11" id="KW-1185">Reference proteome</keyword>
<reference evidence="10 11" key="1">
    <citation type="submission" date="2018-09" db="EMBL/GenBank/DDBJ databases">
        <title>Genome sequencing of strain 6GH32-13.</title>
        <authorList>
            <person name="Weon H.-Y."/>
            <person name="Heo J."/>
            <person name="Kwon S.-W."/>
        </authorList>
    </citation>
    <scope>NUCLEOTIDE SEQUENCE [LARGE SCALE GENOMIC DNA]</scope>
    <source>
        <strain evidence="10 11">5GH32-13</strain>
    </source>
</reference>
<dbReference type="PIRSF" id="PIRSF000521">
    <property type="entry name" value="Transaminase_4ab_Lys_Orn"/>
    <property type="match status" value="1"/>
</dbReference>
<keyword evidence="3 9" id="KW-0032">Aminotransferase</keyword>
<dbReference type="GO" id="GO:0005737">
    <property type="term" value="C:cytoplasm"/>
    <property type="evidence" value="ECO:0007669"/>
    <property type="project" value="UniProtKB-SubCell"/>
</dbReference>
<dbReference type="PANTHER" id="PTHR42684">
    <property type="entry name" value="ADENOSYLMETHIONINE-8-AMINO-7-OXONONANOATE AMINOTRANSFERASE"/>
    <property type="match status" value="1"/>
</dbReference>
<comment type="pathway">
    <text evidence="2 9">Cofactor biosynthesis; biotin biosynthesis; 7,8-diaminononanoate from 8-amino-7-oxononanoate (SAM route): step 1/1.</text>
</comment>
<dbReference type="OrthoDB" id="730777at2"/>
<dbReference type="PROSITE" id="PS00600">
    <property type="entry name" value="AA_TRANSFER_CLASS_3"/>
    <property type="match status" value="1"/>
</dbReference>
<evidence type="ECO:0000256" key="5">
    <source>
        <dbReference type="ARBA" id="ARBA00022691"/>
    </source>
</evidence>
<feature type="binding site" evidence="9">
    <location>
        <position position="145"/>
    </location>
    <ligand>
        <name>substrate</name>
    </ligand>
</feature>
<feature type="modified residue" description="N6-(pyridoxal phosphate)lysine" evidence="9">
    <location>
        <position position="287"/>
    </location>
</feature>
<dbReference type="EMBL" id="CP032157">
    <property type="protein sequence ID" value="AXY75257.1"/>
    <property type="molecule type" value="Genomic_DNA"/>
</dbReference>
<dbReference type="Pfam" id="PF00202">
    <property type="entry name" value="Aminotran_3"/>
    <property type="match status" value="1"/>
</dbReference>
<feature type="binding site" evidence="9">
    <location>
        <begin position="322"/>
        <end position="323"/>
    </location>
    <ligand>
        <name>pyridoxal 5'-phosphate</name>
        <dbReference type="ChEBI" id="CHEBI:597326"/>
    </ligand>
</feature>
<keyword evidence="4 9" id="KW-0808">Transferase</keyword>
<proteinExistence type="inferred from homology"/>
<accession>A0A3B7MNF0</accession>
<comment type="function">
    <text evidence="9">Catalyzes the transfer of the alpha-amino group from S-adenosyl-L-methionine (SAM) to 7-keto-8-aminopelargonic acid (KAPA) to form 7,8-diaminopelargonic acid (DAPA). It is the only aminotransferase known to utilize SAM as an amino donor.</text>
</comment>
<feature type="site" description="Participates in the substrate recognition with KAPA and in a stacking interaction with the adenine ring of SAM" evidence="9">
    <location>
        <position position="17"/>
    </location>
</feature>
<comment type="subcellular location">
    <subcellularLocation>
        <location evidence="9">Cytoplasm</location>
    </subcellularLocation>
</comment>
<dbReference type="GO" id="GO:0030170">
    <property type="term" value="F:pyridoxal phosphate binding"/>
    <property type="evidence" value="ECO:0007669"/>
    <property type="project" value="UniProtKB-UniRule"/>
</dbReference>
<dbReference type="GO" id="GO:0004015">
    <property type="term" value="F:adenosylmethionine-8-amino-7-oxononanoate transaminase activity"/>
    <property type="evidence" value="ECO:0007669"/>
    <property type="project" value="UniProtKB-UniRule"/>
</dbReference>
<sequence length="447" mass="49652">MPNSLKARDKQVIWHPYTPQKYMPDPIPIVKGEGSYLIDADGNRYLDAISSWWVTIHGHAHPYIAEKLYEQAKTLEQVIFAGFTHEPAVRLAERLLGVLPGHFSRVFYSDNGSTATEVALKMALQYWWNNGYQKRTKILAFNNSYHGDTFGAMSVSQRSIFTKAFDEKLFEVVFVNAPAVGSRQSAIGPAKGREQSAVNSPEVFAGSQQWETIPWEEVACIIYEPLVQGAGGMLMYDAEGLDGLLKKCRQEGVICIADEVMTGFGRTGKLFASAYMSAQPDIICLSKGLTGGTMALGVTACTHRIYEAFLQEDKLKTFFHGHSFTANPLACATALASLDLLEEKSCLNNIDRISRQHQAFAASLAKDFPASTKNIRCLGTLFAFEIVQGKDGYLNTISREITEKALARGVYLRPLGNTVYLMPPYCFTAEELNKVYDVIREIMVEMA</sequence>
<dbReference type="GO" id="GO:0051537">
    <property type="term" value="F:2 iron, 2 sulfur cluster binding"/>
    <property type="evidence" value="ECO:0007669"/>
    <property type="project" value="UniProtKB-KW"/>
</dbReference>
<dbReference type="UniPathway" id="UPA00078">
    <property type="reaction ID" value="UER00160"/>
</dbReference>
<evidence type="ECO:0000256" key="9">
    <source>
        <dbReference type="HAMAP-Rule" id="MF_00834"/>
    </source>
</evidence>
<dbReference type="GO" id="GO:0009102">
    <property type="term" value="P:biotin biosynthetic process"/>
    <property type="evidence" value="ECO:0007669"/>
    <property type="project" value="UniProtKB-UniRule"/>
</dbReference>
<evidence type="ECO:0000256" key="3">
    <source>
        <dbReference type="ARBA" id="ARBA00022576"/>
    </source>
</evidence>
<evidence type="ECO:0000256" key="8">
    <source>
        <dbReference type="ARBA" id="ARBA00048449"/>
    </source>
</evidence>
<protein>
    <recommendedName>
        <fullName evidence="9">Adenosylmethionine-8-amino-7-oxononanoate aminotransferase</fullName>
        <ecNumber evidence="9">2.6.1.62</ecNumber>
    </recommendedName>
    <alternativeName>
        <fullName evidence="9">7,8-diamino-pelargonic acid aminotransferase</fullName>
        <shortName evidence="9">DAPA AT</shortName>
        <shortName evidence="9">DAPA aminotransferase</shortName>
    </alternativeName>
    <alternativeName>
        <fullName evidence="9">7,8-diaminononanoate synthase</fullName>
        <shortName evidence="9">DANS</shortName>
    </alternativeName>
    <alternativeName>
        <fullName evidence="9">Diaminopelargonic acid synthase</fullName>
    </alternativeName>
</protein>
<evidence type="ECO:0000256" key="2">
    <source>
        <dbReference type="ARBA" id="ARBA00005063"/>
    </source>
</evidence>
<dbReference type="NCBIfam" id="TIGR00508">
    <property type="entry name" value="bioA"/>
    <property type="match status" value="1"/>
</dbReference>
<evidence type="ECO:0000313" key="11">
    <source>
        <dbReference type="Proteomes" id="UP000263900"/>
    </source>
</evidence>
<dbReference type="CDD" id="cd00610">
    <property type="entry name" value="OAT_like"/>
    <property type="match status" value="1"/>
</dbReference>
<feature type="binding site" evidence="9">
    <location>
        <position position="52"/>
    </location>
    <ligand>
        <name>substrate</name>
    </ligand>
</feature>
<dbReference type="EC" id="2.6.1.62" evidence="9"/>
<dbReference type="InterPro" id="IPR015421">
    <property type="entry name" value="PyrdxlP-dep_Trfase_major"/>
</dbReference>
<dbReference type="InterPro" id="IPR005815">
    <property type="entry name" value="BioA"/>
</dbReference>
<feature type="binding site" evidence="9">
    <location>
        <position position="287"/>
    </location>
    <ligand>
        <name>substrate</name>
    </ligand>
</feature>
<evidence type="ECO:0000256" key="7">
    <source>
        <dbReference type="ARBA" id="ARBA00022898"/>
    </source>
</evidence>
<dbReference type="Proteomes" id="UP000263900">
    <property type="component" value="Chromosome"/>
</dbReference>
<comment type="catalytic activity">
    <reaction evidence="8 9">
        <text>(8S)-8-amino-7-oxononanoate + S-adenosyl-L-methionine = S-adenosyl-4-methylsulfanyl-2-oxobutanoate + (7R,8S)-7,8-diammoniononanoate</text>
        <dbReference type="Rhea" id="RHEA:16861"/>
        <dbReference type="ChEBI" id="CHEBI:16490"/>
        <dbReference type="ChEBI" id="CHEBI:59789"/>
        <dbReference type="ChEBI" id="CHEBI:149468"/>
        <dbReference type="ChEBI" id="CHEBI:149469"/>
        <dbReference type="EC" id="2.6.1.62"/>
    </reaction>
</comment>
<dbReference type="AlphaFoldDB" id="A0A3B7MNF0"/>
<keyword evidence="7 9" id="KW-0663">Pyridoxal phosphate</keyword>
<dbReference type="Gene3D" id="3.90.1150.10">
    <property type="entry name" value="Aspartate Aminotransferase, domain 1"/>
    <property type="match status" value="1"/>
</dbReference>
<dbReference type="InterPro" id="IPR015424">
    <property type="entry name" value="PyrdxlP-dep_Trfase"/>
</dbReference>
<dbReference type="KEGG" id="pseg:D3H65_15250"/>
<gene>
    <name evidence="9 10" type="primary">bioA</name>
    <name evidence="10" type="ORF">D3H65_15250</name>
</gene>
<evidence type="ECO:0000313" key="10">
    <source>
        <dbReference type="EMBL" id="AXY75257.1"/>
    </source>
</evidence>